<dbReference type="EMBL" id="CASHTH010000391">
    <property type="protein sequence ID" value="CAI8000041.1"/>
    <property type="molecule type" value="Genomic_DNA"/>
</dbReference>
<protein>
    <submittedName>
        <fullName evidence="3">CAP-Gly domain-containing linker protein 2</fullName>
    </submittedName>
</protein>
<dbReference type="AlphaFoldDB" id="A0AA35R0Z5"/>
<evidence type="ECO:0000313" key="3">
    <source>
        <dbReference type="EMBL" id="CAI8000041.1"/>
    </source>
</evidence>
<dbReference type="Pfam" id="PF01302">
    <property type="entry name" value="CAP_GLY"/>
    <property type="match status" value="1"/>
</dbReference>
<dbReference type="SUPFAM" id="SSF74924">
    <property type="entry name" value="Cap-Gly domain"/>
    <property type="match status" value="1"/>
</dbReference>
<evidence type="ECO:0000256" key="1">
    <source>
        <dbReference type="SAM" id="MobiDB-lite"/>
    </source>
</evidence>
<dbReference type="PANTHER" id="PTHR18916">
    <property type="entry name" value="DYNACTIN 1-RELATED MICROTUBULE-BINDING"/>
    <property type="match status" value="1"/>
</dbReference>
<feature type="compositionally biased region" description="Low complexity" evidence="1">
    <location>
        <begin position="1"/>
        <end position="22"/>
    </location>
</feature>
<proteinExistence type="predicted"/>
<organism evidence="3 4">
    <name type="scientific">Geodia barretti</name>
    <name type="common">Barrett's horny sponge</name>
    <dbReference type="NCBI Taxonomy" id="519541"/>
    <lineage>
        <taxon>Eukaryota</taxon>
        <taxon>Metazoa</taxon>
        <taxon>Porifera</taxon>
        <taxon>Demospongiae</taxon>
        <taxon>Heteroscleromorpha</taxon>
        <taxon>Tetractinellida</taxon>
        <taxon>Astrophorina</taxon>
        <taxon>Geodiidae</taxon>
        <taxon>Geodia</taxon>
    </lineage>
</organism>
<feature type="compositionally biased region" description="Basic and acidic residues" evidence="1">
    <location>
        <begin position="71"/>
        <end position="82"/>
    </location>
</feature>
<dbReference type="InterPro" id="IPR000938">
    <property type="entry name" value="CAP-Gly_domain"/>
</dbReference>
<dbReference type="Gene3D" id="2.30.30.190">
    <property type="entry name" value="CAP Gly-rich-like domain"/>
    <property type="match status" value="1"/>
</dbReference>
<dbReference type="PROSITE" id="PS50245">
    <property type="entry name" value="CAP_GLY_2"/>
    <property type="match status" value="1"/>
</dbReference>
<feature type="region of interest" description="Disordered" evidence="1">
    <location>
        <begin position="180"/>
        <end position="220"/>
    </location>
</feature>
<dbReference type="PROSITE" id="PS00845">
    <property type="entry name" value="CAP_GLY_1"/>
    <property type="match status" value="1"/>
</dbReference>
<feature type="compositionally biased region" description="Low complexity" evidence="1">
    <location>
        <begin position="86"/>
        <end position="102"/>
    </location>
</feature>
<accession>A0AA35R0Z5</accession>
<name>A0AA35R0Z5_GEOBA</name>
<sequence>MESSTSEMATEETPSTKSSPKSTRSEDSTELAVSNAKRRKSDGEVGGPVKIKPPNATPSSHSTSSSPLISRKSDPGGPKREPSPTPSSGDSEASSSISVENSTPKTNEPTYRIGEKVMVDVNGLFRMGSVKYVGATEFAAGDWVGVAFDRPYGKHSGTVKGVKYFKCKDKHGVFVKKEKLIQSPSVTGATSSPSPRFSHGSKSASPSARRKPSTNPSAVR</sequence>
<keyword evidence="4" id="KW-1185">Reference proteome</keyword>
<feature type="domain" description="CAP-Gly" evidence="2">
    <location>
        <begin position="134"/>
        <end position="176"/>
    </location>
</feature>
<reference evidence="3" key="1">
    <citation type="submission" date="2023-03" db="EMBL/GenBank/DDBJ databases">
        <authorList>
            <person name="Steffen K."/>
            <person name="Cardenas P."/>
        </authorList>
    </citation>
    <scope>NUCLEOTIDE SEQUENCE</scope>
</reference>
<gene>
    <name evidence="3" type="ORF">GBAR_LOCUS2831</name>
</gene>
<feature type="region of interest" description="Disordered" evidence="1">
    <location>
        <begin position="1"/>
        <end position="110"/>
    </location>
</feature>
<dbReference type="Proteomes" id="UP001174909">
    <property type="component" value="Unassembled WGS sequence"/>
</dbReference>
<dbReference type="SMART" id="SM01052">
    <property type="entry name" value="CAP_GLY"/>
    <property type="match status" value="1"/>
</dbReference>
<feature type="compositionally biased region" description="Polar residues" evidence="1">
    <location>
        <begin position="182"/>
        <end position="206"/>
    </location>
</feature>
<evidence type="ECO:0000313" key="4">
    <source>
        <dbReference type="Proteomes" id="UP001174909"/>
    </source>
</evidence>
<feature type="compositionally biased region" description="Low complexity" evidence="1">
    <location>
        <begin position="57"/>
        <end position="67"/>
    </location>
</feature>
<comment type="caution">
    <text evidence="3">The sequence shown here is derived from an EMBL/GenBank/DDBJ whole genome shotgun (WGS) entry which is preliminary data.</text>
</comment>
<evidence type="ECO:0000259" key="2">
    <source>
        <dbReference type="PROSITE" id="PS50245"/>
    </source>
</evidence>
<dbReference type="InterPro" id="IPR036859">
    <property type="entry name" value="CAP-Gly_dom_sf"/>
</dbReference>